<organism evidence="2 3">
    <name type="scientific">Cordylochernes scorpioides</name>
    <dbReference type="NCBI Taxonomy" id="51811"/>
    <lineage>
        <taxon>Eukaryota</taxon>
        <taxon>Metazoa</taxon>
        <taxon>Ecdysozoa</taxon>
        <taxon>Arthropoda</taxon>
        <taxon>Chelicerata</taxon>
        <taxon>Arachnida</taxon>
        <taxon>Pseudoscorpiones</taxon>
        <taxon>Cheliferoidea</taxon>
        <taxon>Chernetidae</taxon>
        <taxon>Cordylochernes</taxon>
    </lineage>
</organism>
<keyword evidence="3" id="KW-1185">Reference proteome</keyword>
<feature type="transmembrane region" description="Helical" evidence="1">
    <location>
        <begin position="410"/>
        <end position="433"/>
    </location>
</feature>
<accession>A0ABY6K531</accession>
<gene>
    <name evidence="2" type="ORF">LAZ67_2003980</name>
</gene>
<name>A0ABY6K531_9ARAC</name>
<reference evidence="2 3" key="1">
    <citation type="submission" date="2022-01" db="EMBL/GenBank/DDBJ databases">
        <title>A chromosomal length assembly of Cordylochernes scorpioides.</title>
        <authorList>
            <person name="Zeh D."/>
            <person name="Zeh J."/>
        </authorList>
    </citation>
    <scope>NUCLEOTIDE SEQUENCE [LARGE SCALE GENOMIC DNA]</scope>
    <source>
        <strain evidence="2">IN4F17</strain>
        <tissue evidence="2">Whole Body</tissue>
    </source>
</reference>
<evidence type="ECO:0000313" key="3">
    <source>
        <dbReference type="Proteomes" id="UP001235939"/>
    </source>
</evidence>
<keyword evidence="1" id="KW-0472">Membrane</keyword>
<keyword evidence="1" id="KW-0812">Transmembrane</keyword>
<dbReference type="Proteomes" id="UP001235939">
    <property type="component" value="Chromosome 02"/>
</dbReference>
<evidence type="ECO:0000256" key="1">
    <source>
        <dbReference type="SAM" id="Phobius"/>
    </source>
</evidence>
<keyword evidence="1" id="KW-1133">Transmembrane helix</keyword>
<proteinExistence type="predicted"/>
<evidence type="ECO:0000313" key="2">
    <source>
        <dbReference type="EMBL" id="UYV63406.1"/>
    </source>
</evidence>
<sequence>MIFEPKIDVRWQGTLGCGSRRCLAGVVETLGKQGNSARVQKALGAAVGTFGGALVSNGWAGSAFMAVFTAVEALRSSGALGRVVAEATTAEADAGADGLLEVEDYSIHHDPPANAQGSKGLEVHLDEGGAGPVSGCKTVRHAHHLVPRKFSNSSGFQEGLLNCGVGCLLIHFEEADPWQDLLLLADLHSIQLAGQGGCNLRDGVRIAGMEDQLPLGAQGGPNALGESVSSADCFQHLPWVSLRVGSFRLLPFGWSRSRQGGGRLLGRESSRSRSGGLDWVSLGAGFIAGRSRAGLSAAASSLGLVGLLNFVQLCEGLEGVSEVLYIGSEGLDHFSPRGDVAYQVLMQGFQGRMVNGAQDAAVAVESKIITYETCVYQYDQETKHQSSQLIERGELKLKKATFAKSKVKTLLATFSILMVLFTMNLFLLDVQLIKQFNLEIMKL</sequence>
<dbReference type="EMBL" id="CP092864">
    <property type="protein sequence ID" value="UYV63406.1"/>
    <property type="molecule type" value="Genomic_DNA"/>
</dbReference>
<protein>
    <submittedName>
        <fullName evidence="2">Uncharacterized protein</fullName>
    </submittedName>
</protein>